<keyword evidence="4 6" id="KW-0808">Transferase</keyword>
<dbReference type="RefSeq" id="WP_072913366.1">
    <property type="nucleotide sequence ID" value="NZ_FRAR01000013.1"/>
</dbReference>
<evidence type="ECO:0000313" key="6">
    <source>
        <dbReference type="EMBL" id="SHK42871.1"/>
    </source>
</evidence>
<name>A0A1M6SDR8_9FIRM</name>
<dbReference type="EMBL" id="FRAR01000013">
    <property type="protein sequence ID" value="SHK42871.1"/>
    <property type="molecule type" value="Genomic_DNA"/>
</dbReference>
<dbReference type="OrthoDB" id="9780707at2"/>
<evidence type="ECO:0000256" key="3">
    <source>
        <dbReference type="ARBA" id="ARBA00022603"/>
    </source>
</evidence>
<evidence type="ECO:0000256" key="5">
    <source>
        <dbReference type="ARBA" id="ARBA00022691"/>
    </source>
</evidence>
<dbReference type="CDD" id="cd02440">
    <property type="entry name" value="AdoMet_MTases"/>
    <property type="match status" value="1"/>
</dbReference>
<keyword evidence="5" id="KW-0949">S-adenosyl-L-methionine</keyword>
<proteinExistence type="predicted"/>
<keyword evidence="3 6" id="KW-0489">Methyltransferase</keyword>
<dbReference type="AlphaFoldDB" id="A0A1M6SDR8"/>
<dbReference type="InterPro" id="IPR014008">
    <property type="entry name" value="Cbl_synth_MTase_CbiT"/>
</dbReference>
<evidence type="ECO:0000256" key="1">
    <source>
        <dbReference type="ARBA" id="ARBA00004953"/>
    </source>
</evidence>
<dbReference type="NCBIfam" id="TIGR02469">
    <property type="entry name" value="CbiT"/>
    <property type="match status" value="1"/>
</dbReference>
<keyword evidence="2" id="KW-0169">Cobalamin biosynthesis</keyword>
<dbReference type="UniPathway" id="UPA00148"/>
<comment type="pathway">
    <text evidence="1">Cofactor biosynthesis; adenosylcobalamin biosynthesis.</text>
</comment>
<evidence type="ECO:0000256" key="2">
    <source>
        <dbReference type="ARBA" id="ARBA00022573"/>
    </source>
</evidence>
<dbReference type="PROSITE" id="PS01131">
    <property type="entry name" value="RRNA_A_DIMETH"/>
    <property type="match status" value="1"/>
</dbReference>
<evidence type="ECO:0000313" key="7">
    <source>
        <dbReference type="Proteomes" id="UP000183997"/>
    </source>
</evidence>
<dbReference type="GO" id="GO:0000179">
    <property type="term" value="F:rRNA (adenine-N6,N6-)-dimethyltransferase activity"/>
    <property type="evidence" value="ECO:0007669"/>
    <property type="project" value="InterPro"/>
</dbReference>
<dbReference type="GO" id="GO:0008276">
    <property type="term" value="F:protein methyltransferase activity"/>
    <property type="evidence" value="ECO:0007669"/>
    <property type="project" value="InterPro"/>
</dbReference>
<dbReference type="PANTHER" id="PTHR43182:SF1">
    <property type="entry name" value="COBALT-PRECORRIN-7 C(5)-METHYLTRANSFERASE"/>
    <property type="match status" value="1"/>
</dbReference>
<dbReference type="SUPFAM" id="SSF53335">
    <property type="entry name" value="S-adenosyl-L-methionine-dependent methyltransferases"/>
    <property type="match status" value="1"/>
</dbReference>
<dbReference type="STRING" id="1121421.SAMN02745123_01830"/>
<sequence length="205" mass="21960">MSKLDWSFTTPGIPDHLFKRGNNIPMTKQEVRMIVLGKLRLFPGAVVYDVGAGTGSVSVECALQLKQGVVYALEKDGSADELVETNARRFGLNNVKLVPGLAPATMEKLPPADRIFIGGNAGALAGILETANKKLKPGGWLVATSVTLETTPQVVRFLEEQGYEQAEAVSITVAQAKALGKAHLWQGQNPVTIISGQKPLDSIRK</sequence>
<protein>
    <submittedName>
        <fullName evidence="6">Cobalt-precorrin 7 C15-methyltransferase</fullName>
    </submittedName>
</protein>
<dbReference type="InterPro" id="IPR020596">
    <property type="entry name" value="rRNA_Ade_Mease_Trfase_CS"/>
</dbReference>
<dbReference type="InterPro" id="IPR029063">
    <property type="entry name" value="SAM-dependent_MTases_sf"/>
</dbReference>
<dbReference type="GO" id="GO:0009236">
    <property type="term" value="P:cobalamin biosynthetic process"/>
    <property type="evidence" value="ECO:0007669"/>
    <property type="project" value="UniProtKB-UniPathway"/>
</dbReference>
<dbReference type="PANTHER" id="PTHR43182">
    <property type="entry name" value="COBALT-PRECORRIN-6B C(15)-METHYLTRANSFERASE (DECARBOXYLATING)"/>
    <property type="match status" value="1"/>
</dbReference>
<evidence type="ECO:0000256" key="4">
    <source>
        <dbReference type="ARBA" id="ARBA00022679"/>
    </source>
</evidence>
<gene>
    <name evidence="6" type="ORF">SAMN02745123_01830</name>
</gene>
<keyword evidence="7" id="KW-1185">Reference proteome</keyword>
<accession>A0A1M6SDR8</accession>
<organism evidence="6 7">
    <name type="scientific">Desulforamulus aeronauticus DSM 10349</name>
    <dbReference type="NCBI Taxonomy" id="1121421"/>
    <lineage>
        <taxon>Bacteria</taxon>
        <taxon>Bacillati</taxon>
        <taxon>Bacillota</taxon>
        <taxon>Clostridia</taxon>
        <taxon>Eubacteriales</taxon>
        <taxon>Peptococcaceae</taxon>
        <taxon>Desulforamulus</taxon>
    </lineage>
</organism>
<reference evidence="7" key="1">
    <citation type="submission" date="2016-11" db="EMBL/GenBank/DDBJ databases">
        <authorList>
            <person name="Varghese N."/>
            <person name="Submissions S."/>
        </authorList>
    </citation>
    <scope>NUCLEOTIDE SEQUENCE [LARGE SCALE GENOMIC DNA]</scope>
    <source>
        <strain evidence="7">DSM 10349</strain>
    </source>
</reference>
<dbReference type="Pfam" id="PF01135">
    <property type="entry name" value="PCMT"/>
    <property type="match status" value="1"/>
</dbReference>
<dbReference type="Gene3D" id="3.40.50.150">
    <property type="entry name" value="Vaccinia Virus protein VP39"/>
    <property type="match status" value="1"/>
</dbReference>
<dbReference type="Proteomes" id="UP000183997">
    <property type="component" value="Unassembled WGS sequence"/>
</dbReference>
<dbReference type="InterPro" id="IPR050714">
    <property type="entry name" value="Cobalamin_biosynth_MTase"/>
</dbReference>